<evidence type="ECO:0000256" key="4">
    <source>
        <dbReference type="ARBA" id="ARBA00023125"/>
    </source>
</evidence>
<dbReference type="GO" id="GO:0006298">
    <property type="term" value="P:mismatch repair"/>
    <property type="evidence" value="ECO:0007669"/>
    <property type="project" value="InterPro"/>
</dbReference>
<dbReference type="GO" id="GO:0051026">
    <property type="term" value="P:chiasma assembly"/>
    <property type="evidence" value="ECO:0007669"/>
    <property type="project" value="TreeGrafter"/>
</dbReference>
<evidence type="ECO:0000259" key="6">
    <source>
        <dbReference type="PROSITE" id="PS00486"/>
    </source>
</evidence>
<dbReference type="PROSITE" id="PS00486">
    <property type="entry name" value="DNA_MISMATCH_REPAIR_2"/>
    <property type="match status" value="1"/>
</dbReference>
<name>A0AAF3JAB6_9BILA</name>
<feature type="compositionally biased region" description="Acidic residues" evidence="5">
    <location>
        <begin position="115"/>
        <end position="134"/>
    </location>
</feature>
<dbReference type="SMART" id="SM00534">
    <property type="entry name" value="MUTSac"/>
    <property type="match status" value="1"/>
</dbReference>
<dbReference type="GO" id="GO:0140664">
    <property type="term" value="F:ATP-dependent DNA damage sensor activity"/>
    <property type="evidence" value="ECO:0007669"/>
    <property type="project" value="InterPro"/>
</dbReference>
<dbReference type="PANTHER" id="PTHR11361:SF20">
    <property type="entry name" value="MUTS PROTEIN HOMOLOG 5"/>
    <property type="match status" value="1"/>
</dbReference>
<feature type="region of interest" description="Disordered" evidence="5">
    <location>
        <begin position="114"/>
        <end position="134"/>
    </location>
</feature>
<dbReference type="SUPFAM" id="SSF52540">
    <property type="entry name" value="P-loop containing nucleoside triphosphate hydrolases"/>
    <property type="match status" value="2"/>
</dbReference>
<evidence type="ECO:0000313" key="8">
    <source>
        <dbReference type="WBParaSite" id="MBELARI_LOCUS6463"/>
    </source>
</evidence>
<evidence type="ECO:0000256" key="5">
    <source>
        <dbReference type="SAM" id="MobiDB-lite"/>
    </source>
</evidence>
<organism evidence="7 8">
    <name type="scientific">Mesorhabditis belari</name>
    <dbReference type="NCBI Taxonomy" id="2138241"/>
    <lineage>
        <taxon>Eukaryota</taxon>
        <taxon>Metazoa</taxon>
        <taxon>Ecdysozoa</taxon>
        <taxon>Nematoda</taxon>
        <taxon>Chromadorea</taxon>
        <taxon>Rhabditida</taxon>
        <taxon>Rhabditina</taxon>
        <taxon>Rhabditomorpha</taxon>
        <taxon>Rhabditoidea</taxon>
        <taxon>Rhabditidae</taxon>
        <taxon>Mesorhabditinae</taxon>
        <taxon>Mesorhabditis</taxon>
    </lineage>
</organism>
<dbReference type="PANTHER" id="PTHR11361">
    <property type="entry name" value="DNA MISMATCH REPAIR PROTEIN MUTS FAMILY MEMBER"/>
    <property type="match status" value="1"/>
</dbReference>
<proteinExistence type="inferred from homology"/>
<dbReference type="GO" id="GO:0005634">
    <property type="term" value="C:nucleus"/>
    <property type="evidence" value="ECO:0007669"/>
    <property type="project" value="TreeGrafter"/>
</dbReference>
<keyword evidence="2" id="KW-0547">Nucleotide-binding</keyword>
<dbReference type="InterPro" id="IPR027417">
    <property type="entry name" value="P-loop_NTPase"/>
</dbReference>
<sequence length="1418" mass="159900">MTACDEVILTVSYAKGLLGAAYYDQALQTIYLFEDRGEDAEFMLLDGVLAQVNPSTVVANRNQDTQLLFHLAKYCKVEPPEAANKEEEDESDQSEVFSGEIAAPTTKKVGIGYSQEEEFEEETEKEAEEEEMMDEDELIDRKYVVLSNKAYHIERAQARINTLLQTEGTTIDEQELFVRFRLNLNNINTVRAFGALLMYLDAIRLGVERQHLSVPVPVKGLKKFTAGSLVEIDSSTFKALDIMAEDFKVERLTRFDPTLIGSPHMSLFSLCNRTRSGVGRLMLRRWFERPTTDFVLLEKRQRTIHFLSQEANGDVAYFFHVNFAKVINVRAIIGRMKMSTMKARDWRPLVTSCRALINIGNFIKKRGVKLPVIDEYMGFFDEEVEEMTVLFGSMIDFDRTDREKRLVLQRGIDPELDFKYDALDSLDHFLHKQAIIESKNFGIQVGVEYSHVFKFMVILPEEDLDPGNPRVTQVLFTSDGKAYVKTNLMEVIDDKIGNYYNEVIDRERAVNLRLLEVLRENTGNLLGMVRAVAMLDAAQALAITARELRWCRPNLVSEPVIDADGAYHPISALLLKKSFVRNIIRSNDSYTRIKVFTGPNASGKSVYLKTVGVLVYLAHIGSFVPAEKATIGPCDRILSRVYTVDTVLDGLSTFACDVNQIATAISRATRNSLVIIDEFGKGTVTEVGLAFLASILNFWIERGSQSPHVFASSHFYALPSLLHLNPEVLSFHAMDSSVQGNELRFHYRVVDGLVSSSYATYMAREMGIEEHVVQRSSEIYDQLCQGLGLLTLPHADSEEESNQKLLKVMEKIVPMLLNIMVKRRQLVAENEIGRPIPQKKKKKAKNKAATKNWATTPSFDVDDAVLIVGDDANDFASTSVRPDVEFIKTLRENSGIRKYPGIAEPMTVIAVRVGECVLLHGICQIQSIVGHATVNLFNLEPGAYKEDRAYVAVAPSRLGCPISICGQTSKSREKESLWNEAPVSTAILVIVRRAPKLFNILNAIYSENIMAPPVVGSTIKMWSDNDFSFYNDASVATIKSVITQMHTVRERGSRFKLVIAGPQNAGKSTLARLLINSFLSSKPSELWLLDCDIGQSEMGPPGCVALSTIETPLLSPPFAHQPSFLKQAFFYGGINLESAEYMKQIVNRQIDFWRQNSKPDSILIVNTMGFIVDEGREVLEHTISKLQPTSCLFINFHMNSLKNSKTKMLTIDRQSFSYEQHFTVKNPRLREATLLAHLCHVLDSEIKWHLSSIRNILPYCVDFRNICFCMPEDQNAIKKEMIFASFNCTLVALGFYENEERAPRACRIADIDSLPLLRFCSFLDKEPLRILGYGILRGIDLETQKLYVTTPIPSEEFEKVTCIARPTNISLPSVFITAQTTESPYRAQSAQESSNSQSFQMWRPFEKSVTLKRLNKGH</sequence>
<dbReference type="InterPro" id="IPR007696">
    <property type="entry name" value="DNA_mismatch_repair_MutS_core"/>
</dbReference>
<dbReference type="Pfam" id="PF05192">
    <property type="entry name" value="MutS_III"/>
    <property type="match status" value="1"/>
</dbReference>
<dbReference type="InterPro" id="IPR045076">
    <property type="entry name" value="MutS"/>
</dbReference>
<dbReference type="Gene3D" id="1.10.1420.10">
    <property type="match status" value="2"/>
</dbReference>
<feature type="domain" description="DNA mismatch repair proteins mutS family" evidence="6">
    <location>
        <begin position="672"/>
        <end position="688"/>
    </location>
</feature>
<reference evidence="8" key="1">
    <citation type="submission" date="2024-02" db="UniProtKB">
        <authorList>
            <consortium name="WormBaseParasite"/>
        </authorList>
    </citation>
    <scope>IDENTIFICATION</scope>
</reference>
<dbReference type="InterPro" id="IPR000432">
    <property type="entry name" value="DNA_mismatch_repair_MutS_C"/>
</dbReference>
<dbReference type="Pfam" id="PF00488">
    <property type="entry name" value="MutS_V"/>
    <property type="match status" value="1"/>
</dbReference>
<keyword evidence="7" id="KW-1185">Reference proteome</keyword>
<dbReference type="SMART" id="SM00533">
    <property type="entry name" value="MUTSd"/>
    <property type="match status" value="1"/>
</dbReference>
<dbReference type="GO" id="GO:0005524">
    <property type="term" value="F:ATP binding"/>
    <property type="evidence" value="ECO:0007669"/>
    <property type="project" value="UniProtKB-KW"/>
</dbReference>
<evidence type="ECO:0000313" key="7">
    <source>
        <dbReference type="Proteomes" id="UP000887575"/>
    </source>
</evidence>
<evidence type="ECO:0000256" key="1">
    <source>
        <dbReference type="ARBA" id="ARBA00006271"/>
    </source>
</evidence>
<dbReference type="Proteomes" id="UP000887575">
    <property type="component" value="Unassembled WGS sequence"/>
</dbReference>
<dbReference type="Pfam" id="PF16575">
    <property type="entry name" value="CLP1_P"/>
    <property type="match status" value="1"/>
</dbReference>
<accession>A0AAF3JAB6</accession>
<dbReference type="InterPro" id="IPR032319">
    <property type="entry name" value="CLP1_P"/>
</dbReference>
<dbReference type="Gene3D" id="3.40.50.300">
    <property type="entry name" value="P-loop containing nucleotide triphosphate hydrolases"/>
    <property type="match status" value="2"/>
</dbReference>
<dbReference type="SUPFAM" id="SSF48334">
    <property type="entry name" value="DNA repair protein MutS, domain III"/>
    <property type="match status" value="1"/>
</dbReference>
<keyword evidence="3" id="KW-0067">ATP-binding</keyword>
<evidence type="ECO:0000256" key="3">
    <source>
        <dbReference type="ARBA" id="ARBA00022840"/>
    </source>
</evidence>
<evidence type="ECO:0000256" key="2">
    <source>
        <dbReference type="ARBA" id="ARBA00022741"/>
    </source>
</evidence>
<keyword evidence="4" id="KW-0238">DNA-binding</keyword>
<dbReference type="InterPro" id="IPR036187">
    <property type="entry name" value="DNA_mismatch_repair_MutS_sf"/>
</dbReference>
<comment type="similarity">
    <text evidence="1">Belongs to the DNA mismatch repair MutS family.</text>
</comment>
<protein>
    <recommendedName>
        <fullName evidence="6">DNA mismatch repair proteins mutS family domain-containing protein</fullName>
    </recommendedName>
</protein>
<dbReference type="WBParaSite" id="MBELARI_LOCUS6463">
    <property type="protein sequence ID" value="MBELARI_LOCUS6463"/>
    <property type="gene ID" value="MBELARI_LOCUS6463"/>
</dbReference>
<dbReference type="GO" id="GO:0030983">
    <property type="term" value="F:mismatched DNA binding"/>
    <property type="evidence" value="ECO:0007669"/>
    <property type="project" value="InterPro"/>
</dbReference>